<protein>
    <submittedName>
        <fullName evidence="1">Uncharacterized protein</fullName>
    </submittedName>
</protein>
<keyword evidence="2" id="KW-1185">Reference proteome</keyword>
<comment type="caution">
    <text evidence="1">The sequence shown here is derived from an EMBL/GenBank/DDBJ whole genome shotgun (WGS) entry which is preliminary data.</text>
</comment>
<sequence>MRGKQRFFSPSVSHPIVLLKSQRKEILQPPANRSCSLLVRHFSNVKDPEATPHSCGIYLEDFLPINISRLNFSTERGDSKFHDSMSSIVKEIIIEEGQGSHLVSILEDGYLEIPLIYSTKVNAMKRKVVLIQSNKEVFGDKFGNNCNSAFQGVDNQRHTWFRLSEHVVSQQREMEVSGENTNGNLASNQLIYGS</sequence>
<accession>A0A9Q1K6P0</accession>
<dbReference type="AlphaFoldDB" id="A0A9Q1K6P0"/>
<dbReference type="Proteomes" id="UP001153076">
    <property type="component" value="Unassembled WGS sequence"/>
</dbReference>
<dbReference type="EMBL" id="JAKOGI010000302">
    <property type="protein sequence ID" value="KAJ8437395.1"/>
    <property type="molecule type" value="Genomic_DNA"/>
</dbReference>
<evidence type="ECO:0000313" key="2">
    <source>
        <dbReference type="Proteomes" id="UP001153076"/>
    </source>
</evidence>
<gene>
    <name evidence="1" type="ORF">Cgig2_020414</name>
</gene>
<organism evidence="1 2">
    <name type="scientific">Carnegiea gigantea</name>
    <dbReference type="NCBI Taxonomy" id="171969"/>
    <lineage>
        <taxon>Eukaryota</taxon>
        <taxon>Viridiplantae</taxon>
        <taxon>Streptophyta</taxon>
        <taxon>Embryophyta</taxon>
        <taxon>Tracheophyta</taxon>
        <taxon>Spermatophyta</taxon>
        <taxon>Magnoliopsida</taxon>
        <taxon>eudicotyledons</taxon>
        <taxon>Gunneridae</taxon>
        <taxon>Pentapetalae</taxon>
        <taxon>Caryophyllales</taxon>
        <taxon>Cactineae</taxon>
        <taxon>Cactaceae</taxon>
        <taxon>Cactoideae</taxon>
        <taxon>Echinocereeae</taxon>
        <taxon>Carnegiea</taxon>
    </lineage>
</organism>
<reference evidence="1" key="1">
    <citation type="submission" date="2022-04" db="EMBL/GenBank/DDBJ databases">
        <title>Carnegiea gigantea Genome sequencing and assembly v2.</title>
        <authorList>
            <person name="Copetti D."/>
            <person name="Sanderson M.J."/>
            <person name="Burquez A."/>
            <person name="Wojciechowski M.F."/>
        </authorList>
    </citation>
    <scope>NUCLEOTIDE SEQUENCE</scope>
    <source>
        <strain evidence="1">SGP5-SGP5p</strain>
        <tissue evidence="1">Aerial part</tissue>
    </source>
</reference>
<proteinExistence type="predicted"/>
<evidence type="ECO:0000313" key="1">
    <source>
        <dbReference type="EMBL" id="KAJ8437395.1"/>
    </source>
</evidence>
<name>A0A9Q1K6P0_9CARY</name>